<evidence type="ECO:0000256" key="1">
    <source>
        <dbReference type="SAM" id="SignalP"/>
    </source>
</evidence>
<sequence>MQKALLNSVSVSSLLIIMSFGTGVFAQANEPLECLPNSTGPIAADTTPFADGMCNIGASDSDRSVALGISPDGSVVVGTIGPTNDRAAFHWTSDAGITVLDGLTTTNPTSAGTSISSARDAVIVANGTEIIVGQSRNDLGRARAVRWTNGTIEDLGTLLDLPESIGDPADTSQANAAAVNADGTVIVGWSYYAGGPATERRAFRWVEGGDFGGLNPEMQDLGVFSGGDGRSVANDVNAAGNVVVGNVGEDAFPRAFRWVEGGTGGGVGNPQMEDLGTLRIDGSGFATAEAVNTDGTVVVGIASGEAVTEFFAYRWTEGGTQGGGANPEMQSLGTLTTDPAGYSWARDVNADGTVVVGESTTEGGDVQAFRWIEGGEDGVSANPEMQGLGSMRTDGTGFSRAYNVSADGAIVVGEAETDDGSRRAFIWRTQMQDVIDLQGSFPDLANHTEIALASSQTLTCFAGREMQEGIPIGLVASDDYITQKLGADRDSRPAQATLMNECIAVGGRFATLGKTDGLSSESNAYAIGLLSYGRGISASTTLGGTLSVAGNAGDTTAVDMNGVGIAVWAEYSQNSLERTGVQGNFSLSYSKSNGQITRGLNSDLVMQSVGDTSIGSISASAELGYGFHASNWLITPSMSLVTSHFARDAYSEAGGDFNATYDSLSVNRTTSTLAVSGSRSVSDSGTLSISAGIDGDLLADRVKLAGTSDLPGFETFEIDSTMARNETRGFVYSSYSHDLDNNRSLVADIRLGQPAFGDTLLVETGLTFTARF</sequence>
<feature type="domain" description="Autotransporter" evidence="2">
    <location>
        <begin position="507"/>
        <end position="724"/>
    </location>
</feature>
<protein>
    <submittedName>
        <fullName evidence="3">Probable extracellular repeat, HAF family</fullName>
    </submittedName>
</protein>
<feature type="signal peptide" evidence="1">
    <location>
        <begin position="1"/>
        <end position="28"/>
    </location>
</feature>
<proteinExistence type="predicted"/>
<accession>A0A1H8JRZ5</accession>
<dbReference type="AlphaFoldDB" id="A0A1H8JRZ5"/>
<reference evidence="3 4" key="1">
    <citation type="submission" date="2016-10" db="EMBL/GenBank/DDBJ databases">
        <authorList>
            <person name="de Groot N.N."/>
        </authorList>
    </citation>
    <scope>NUCLEOTIDE SEQUENCE [LARGE SCALE GENOMIC DNA]</scope>
    <source>
        <strain evidence="3 4">DSM 11457</strain>
    </source>
</reference>
<dbReference type="Pfam" id="PF03797">
    <property type="entry name" value="Autotransporter"/>
    <property type="match status" value="1"/>
</dbReference>
<dbReference type="NCBIfam" id="TIGR02913">
    <property type="entry name" value="HAF_rpt"/>
    <property type="match status" value="2"/>
</dbReference>
<organism evidence="3 4">
    <name type="scientific">Roseovarius tolerans</name>
    <dbReference type="NCBI Taxonomy" id="74031"/>
    <lineage>
        <taxon>Bacteria</taxon>
        <taxon>Pseudomonadati</taxon>
        <taxon>Pseudomonadota</taxon>
        <taxon>Alphaproteobacteria</taxon>
        <taxon>Rhodobacterales</taxon>
        <taxon>Roseobacteraceae</taxon>
        <taxon>Roseovarius</taxon>
    </lineage>
</organism>
<name>A0A1H8JRZ5_9RHOB</name>
<gene>
    <name evidence="3" type="ORF">SAMN04488077_1356</name>
</gene>
<dbReference type="RefSeq" id="WP_083398241.1">
    <property type="nucleotide sequence ID" value="NZ_FOBO01000035.1"/>
</dbReference>
<evidence type="ECO:0000313" key="4">
    <source>
        <dbReference type="Proteomes" id="UP000182160"/>
    </source>
</evidence>
<evidence type="ECO:0000259" key="2">
    <source>
        <dbReference type="Pfam" id="PF03797"/>
    </source>
</evidence>
<dbReference type="InterPro" id="IPR014262">
    <property type="entry name" value="HAF_rpt"/>
</dbReference>
<evidence type="ECO:0000313" key="3">
    <source>
        <dbReference type="EMBL" id="SEN83127.1"/>
    </source>
</evidence>
<dbReference type="Gene3D" id="2.40.128.130">
    <property type="entry name" value="Autotransporter beta-domain"/>
    <property type="match status" value="1"/>
</dbReference>
<keyword evidence="1" id="KW-0732">Signal</keyword>
<dbReference type="SUPFAM" id="SSF103515">
    <property type="entry name" value="Autotransporter"/>
    <property type="match status" value="1"/>
</dbReference>
<dbReference type="Proteomes" id="UP000182160">
    <property type="component" value="Unassembled WGS sequence"/>
</dbReference>
<dbReference type="InterPro" id="IPR005546">
    <property type="entry name" value="Autotransporte_beta"/>
</dbReference>
<feature type="chain" id="PRO_5010249288" evidence="1">
    <location>
        <begin position="29"/>
        <end position="772"/>
    </location>
</feature>
<dbReference type="InterPro" id="IPR036709">
    <property type="entry name" value="Autotransporte_beta_dom_sf"/>
</dbReference>
<dbReference type="EMBL" id="FOBO01000035">
    <property type="protein sequence ID" value="SEN83127.1"/>
    <property type="molecule type" value="Genomic_DNA"/>
</dbReference>